<dbReference type="VEuPathDB" id="TrichDB:TVAGG3_0992120"/>
<evidence type="ECO:0000256" key="3">
    <source>
        <dbReference type="ARBA" id="ARBA00022490"/>
    </source>
</evidence>
<dbReference type="Proteomes" id="UP000001542">
    <property type="component" value="Unassembled WGS sequence"/>
</dbReference>
<reference evidence="4" key="1">
    <citation type="submission" date="2006-10" db="EMBL/GenBank/DDBJ databases">
        <authorList>
            <person name="Amadeo P."/>
            <person name="Zhao Q."/>
            <person name="Wortman J."/>
            <person name="Fraser-Liggett C."/>
            <person name="Carlton J."/>
        </authorList>
    </citation>
    <scope>NUCLEOTIDE SEQUENCE</scope>
    <source>
        <strain evidence="4">G3</strain>
    </source>
</reference>
<dbReference type="GO" id="GO:0008047">
    <property type="term" value="F:enzyme activator activity"/>
    <property type="evidence" value="ECO:0007669"/>
    <property type="project" value="InterPro"/>
</dbReference>
<protein>
    <recommendedName>
        <fullName evidence="6">PH domain-containing protein</fullName>
    </recommendedName>
</protein>
<dbReference type="Pfam" id="PF06058">
    <property type="entry name" value="DCP1"/>
    <property type="match status" value="1"/>
</dbReference>
<dbReference type="KEGG" id="tva:4720844"/>
<proteinExistence type="inferred from homology"/>
<comment type="subcellular location">
    <subcellularLocation>
        <location evidence="1">Cytoplasm</location>
    </subcellularLocation>
</comment>
<evidence type="ECO:0000256" key="1">
    <source>
        <dbReference type="ARBA" id="ARBA00004496"/>
    </source>
</evidence>
<organism evidence="4 5">
    <name type="scientific">Trichomonas vaginalis (strain ATCC PRA-98 / G3)</name>
    <dbReference type="NCBI Taxonomy" id="412133"/>
    <lineage>
        <taxon>Eukaryota</taxon>
        <taxon>Metamonada</taxon>
        <taxon>Parabasalia</taxon>
        <taxon>Trichomonadida</taxon>
        <taxon>Trichomonadidae</taxon>
        <taxon>Trichomonas</taxon>
    </lineage>
</organism>
<name>A2D789_TRIV3</name>
<accession>A2D789</accession>
<gene>
    <name evidence="4" type="ORF">TVAG_119420</name>
</gene>
<dbReference type="RefSeq" id="XP_001276854.1">
    <property type="nucleotide sequence ID" value="XM_001276853.1"/>
</dbReference>
<evidence type="ECO:0008006" key="6">
    <source>
        <dbReference type="Google" id="ProtNLM"/>
    </source>
</evidence>
<dbReference type="VEuPathDB" id="TrichDB:TVAG_119420"/>
<dbReference type="EMBL" id="DS113177">
    <property type="protein sequence ID" value="EAY23606.1"/>
    <property type="molecule type" value="Genomic_DNA"/>
</dbReference>
<comment type="similarity">
    <text evidence="2">Belongs to the DCP1 family.</text>
</comment>
<keyword evidence="5" id="KW-1185">Reference proteome</keyword>
<sequence>MSITLGAFPTKKEMNLNAIKRIYSELVYDYAQTYSDCTIFTFDNTTKQWKKLQISGALFILCLEGNTNPVILILNRCSYIDPEDFTLELPPTTQISCKNNQVYIKIDQNHHYCISTVTEENSKDFVDNIHAFWMKNKNTEYMRDPTFRHILKQSIPRKL</sequence>
<keyword evidence="3" id="KW-0963">Cytoplasm</keyword>
<dbReference type="InParanoid" id="A2D789"/>
<dbReference type="SUPFAM" id="SSF50729">
    <property type="entry name" value="PH domain-like"/>
    <property type="match status" value="1"/>
</dbReference>
<dbReference type="InterPro" id="IPR011993">
    <property type="entry name" value="PH-like_dom_sf"/>
</dbReference>
<dbReference type="AlphaFoldDB" id="A2D789"/>
<dbReference type="Gene3D" id="2.30.29.30">
    <property type="entry name" value="Pleckstrin-homology domain (PH domain)/Phosphotyrosine-binding domain (PTB)"/>
    <property type="match status" value="1"/>
</dbReference>
<evidence type="ECO:0000313" key="5">
    <source>
        <dbReference type="Proteomes" id="UP000001542"/>
    </source>
</evidence>
<evidence type="ECO:0000313" key="4">
    <source>
        <dbReference type="EMBL" id="EAY23606.1"/>
    </source>
</evidence>
<dbReference type="InterPro" id="IPR010334">
    <property type="entry name" value="Dcp1"/>
</dbReference>
<reference evidence="4" key="2">
    <citation type="journal article" date="2007" name="Science">
        <title>Draft genome sequence of the sexually transmitted pathogen Trichomonas vaginalis.</title>
        <authorList>
            <person name="Carlton J.M."/>
            <person name="Hirt R.P."/>
            <person name="Silva J.C."/>
            <person name="Delcher A.L."/>
            <person name="Schatz M."/>
            <person name="Zhao Q."/>
            <person name="Wortman J.R."/>
            <person name="Bidwell S.L."/>
            <person name="Alsmark U.C.M."/>
            <person name="Besteiro S."/>
            <person name="Sicheritz-Ponten T."/>
            <person name="Noel C.J."/>
            <person name="Dacks J.B."/>
            <person name="Foster P.G."/>
            <person name="Simillion C."/>
            <person name="Van de Peer Y."/>
            <person name="Miranda-Saavedra D."/>
            <person name="Barton G.J."/>
            <person name="Westrop G.D."/>
            <person name="Mueller S."/>
            <person name="Dessi D."/>
            <person name="Fiori P.L."/>
            <person name="Ren Q."/>
            <person name="Paulsen I."/>
            <person name="Zhang H."/>
            <person name="Bastida-Corcuera F.D."/>
            <person name="Simoes-Barbosa A."/>
            <person name="Brown M.T."/>
            <person name="Hayes R.D."/>
            <person name="Mukherjee M."/>
            <person name="Okumura C.Y."/>
            <person name="Schneider R."/>
            <person name="Smith A.J."/>
            <person name="Vanacova S."/>
            <person name="Villalvazo M."/>
            <person name="Haas B.J."/>
            <person name="Pertea M."/>
            <person name="Feldblyum T.V."/>
            <person name="Utterback T.R."/>
            <person name="Shu C.L."/>
            <person name="Osoegawa K."/>
            <person name="de Jong P.J."/>
            <person name="Hrdy I."/>
            <person name="Horvathova L."/>
            <person name="Zubacova Z."/>
            <person name="Dolezal P."/>
            <person name="Malik S.B."/>
            <person name="Logsdon J.M. Jr."/>
            <person name="Henze K."/>
            <person name="Gupta A."/>
            <person name="Wang C.C."/>
            <person name="Dunne R.L."/>
            <person name="Upcroft J.A."/>
            <person name="Upcroft P."/>
            <person name="White O."/>
            <person name="Salzberg S.L."/>
            <person name="Tang P."/>
            <person name="Chiu C.-H."/>
            <person name="Lee Y.-S."/>
            <person name="Embley T.M."/>
            <person name="Coombs G.H."/>
            <person name="Mottram J.C."/>
            <person name="Tachezy J."/>
            <person name="Fraser-Liggett C.M."/>
            <person name="Johnson P.J."/>
        </authorList>
    </citation>
    <scope>NUCLEOTIDE SEQUENCE [LARGE SCALE GENOMIC DNA]</scope>
    <source>
        <strain evidence="4">G3</strain>
    </source>
</reference>
<evidence type="ECO:0000256" key="2">
    <source>
        <dbReference type="ARBA" id="ARBA00008778"/>
    </source>
</evidence>
<dbReference type="GO" id="GO:0005737">
    <property type="term" value="C:cytoplasm"/>
    <property type="evidence" value="ECO:0007669"/>
    <property type="project" value="UniProtKB-SubCell"/>
</dbReference>
<dbReference type="GO" id="GO:0000290">
    <property type="term" value="P:deadenylation-dependent decapping of nuclear-transcribed mRNA"/>
    <property type="evidence" value="ECO:0007669"/>
    <property type="project" value="InterPro"/>
</dbReference>